<evidence type="ECO:0000313" key="3">
    <source>
        <dbReference type="Proteomes" id="UP001465976"/>
    </source>
</evidence>
<feature type="compositionally biased region" description="Acidic residues" evidence="1">
    <location>
        <begin position="59"/>
        <end position="71"/>
    </location>
</feature>
<reference evidence="2 3" key="1">
    <citation type="submission" date="2024-02" db="EMBL/GenBank/DDBJ databases">
        <title>A draft genome for the cacao thread blight pathogen Marasmius crinis-equi.</title>
        <authorList>
            <person name="Cohen S.P."/>
            <person name="Baruah I.K."/>
            <person name="Amoako-Attah I."/>
            <person name="Bukari Y."/>
            <person name="Meinhardt L.W."/>
            <person name="Bailey B.A."/>
        </authorList>
    </citation>
    <scope>NUCLEOTIDE SEQUENCE [LARGE SCALE GENOMIC DNA]</scope>
    <source>
        <strain evidence="2 3">GH-76</strain>
    </source>
</reference>
<evidence type="ECO:0000256" key="1">
    <source>
        <dbReference type="SAM" id="MobiDB-lite"/>
    </source>
</evidence>
<name>A0ABR3FDM0_9AGAR</name>
<evidence type="ECO:0000313" key="2">
    <source>
        <dbReference type="EMBL" id="KAL0573390.1"/>
    </source>
</evidence>
<feature type="compositionally biased region" description="Acidic residues" evidence="1">
    <location>
        <begin position="109"/>
        <end position="126"/>
    </location>
</feature>
<comment type="caution">
    <text evidence="2">The sequence shown here is derived from an EMBL/GenBank/DDBJ whole genome shotgun (WGS) entry which is preliminary data.</text>
</comment>
<sequence length="126" mass="13639">MTTPASPAAPTDPDPPLPLDHEFHAHYRVSAAAAQFADSDSDHLWAQLEELPVPVDSPEISDAESEMEVDEEERRGVSGMPDRSAGDSTFDITTESDVELFSDANSSELGDDFGETENEDGDEVML</sequence>
<feature type="region of interest" description="Disordered" evidence="1">
    <location>
        <begin position="51"/>
        <end position="126"/>
    </location>
</feature>
<dbReference type="Proteomes" id="UP001465976">
    <property type="component" value="Unassembled WGS sequence"/>
</dbReference>
<proteinExistence type="predicted"/>
<dbReference type="EMBL" id="JBAHYK010000510">
    <property type="protein sequence ID" value="KAL0573390.1"/>
    <property type="molecule type" value="Genomic_DNA"/>
</dbReference>
<accession>A0ABR3FDM0</accession>
<keyword evidence="3" id="KW-1185">Reference proteome</keyword>
<gene>
    <name evidence="2" type="ORF">V5O48_008564</name>
</gene>
<protein>
    <submittedName>
        <fullName evidence="2">Uncharacterized protein</fullName>
    </submittedName>
</protein>
<organism evidence="2 3">
    <name type="scientific">Marasmius crinis-equi</name>
    <dbReference type="NCBI Taxonomy" id="585013"/>
    <lineage>
        <taxon>Eukaryota</taxon>
        <taxon>Fungi</taxon>
        <taxon>Dikarya</taxon>
        <taxon>Basidiomycota</taxon>
        <taxon>Agaricomycotina</taxon>
        <taxon>Agaricomycetes</taxon>
        <taxon>Agaricomycetidae</taxon>
        <taxon>Agaricales</taxon>
        <taxon>Marasmiineae</taxon>
        <taxon>Marasmiaceae</taxon>
        <taxon>Marasmius</taxon>
    </lineage>
</organism>
<feature type="region of interest" description="Disordered" evidence="1">
    <location>
        <begin position="1"/>
        <end position="21"/>
    </location>
</feature>